<name>A0ABW0TQQ1_9BACL</name>
<keyword evidence="1" id="KW-0472">Membrane</keyword>
<evidence type="ECO:0000313" key="2">
    <source>
        <dbReference type="EMBL" id="MFC5591143.1"/>
    </source>
</evidence>
<gene>
    <name evidence="2" type="ORF">ACFPRA_19875</name>
</gene>
<sequence length="215" mass="22805">MKFGRRYSKVTVLMAMLHGVLIGVAGVAVIGLLLMGMKGKDGSVADSEEVPTAGPAPAQVSAPDAEKPVRLFAKQHGVFTSADAASQFIAEDPSLAKAAVMQVGGQYYVWTAVGLRESDIDPSESEGTFRKAFTAELAACGADGAGKLWEVLNGTEMSQIKNLATVQDGESADEKVQEFKKNITAITAFSDDLHVVKLHLLSHYSSPDNCVKITF</sequence>
<proteinExistence type="predicted"/>
<feature type="transmembrane region" description="Helical" evidence="1">
    <location>
        <begin position="12"/>
        <end position="37"/>
    </location>
</feature>
<keyword evidence="1" id="KW-1133">Transmembrane helix</keyword>
<keyword evidence="1" id="KW-0812">Transmembrane</keyword>
<evidence type="ECO:0000313" key="3">
    <source>
        <dbReference type="Proteomes" id="UP001596109"/>
    </source>
</evidence>
<organism evidence="2 3">
    <name type="scientific">Sporosarcina soli</name>
    <dbReference type="NCBI Taxonomy" id="334736"/>
    <lineage>
        <taxon>Bacteria</taxon>
        <taxon>Bacillati</taxon>
        <taxon>Bacillota</taxon>
        <taxon>Bacilli</taxon>
        <taxon>Bacillales</taxon>
        <taxon>Caryophanaceae</taxon>
        <taxon>Sporosarcina</taxon>
    </lineage>
</organism>
<accession>A0ABW0TQQ1</accession>
<evidence type="ECO:0000256" key="1">
    <source>
        <dbReference type="SAM" id="Phobius"/>
    </source>
</evidence>
<dbReference type="RefSeq" id="WP_381438556.1">
    <property type="nucleotide sequence ID" value="NZ_JBHSNO010000015.1"/>
</dbReference>
<keyword evidence="3" id="KW-1185">Reference proteome</keyword>
<dbReference type="Proteomes" id="UP001596109">
    <property type="component" value="Unassembled WGS sequence"/>
</dbReference>
<protein>
    <submittedName>
        <fullName evidence="2">Uncharacterized protein</fullName>
    </submittedName>
</protein>
<comment type="caution">
    <text evidence="2">The sequence shown here is derived from an EMBL/GenBank/DDBJ whole genome shotgun (WGS) entry which is preliminary data.</text>
</comment>
<reference evidence="3" key="1">
    <citation type="journal article" date="2019" name="Int. J. Syst. Evol. Microbiol.">
        <title>The Global Catalogue of Microorganisms (GCM) 10K type strain sequencing project: providing services to taxonomists for standard genome sequencing and annotation.</title>
        <authorList>
            <consortium name="The Broad Institute Genomics Platform"/>
            <consortium name="The Broad Institute Genome Sequencing Center for Infectious Disease"/>
            <person name="Wu L."/>
            <person name="Ma J."/>
        </authorList>
    </citation>
    <scope>NUCLEOTIDE SEQUENCE [LARGE SCALE GENOMIC DNA]</scope>
    <source>
        <strain evidence="3">CGMCC 4.1434</strain>
    </source>
</reference>
<dbReference type="EMBL" id="JBHSNO010000015">
    <property type="protein sequence ID" value="MFC5591143.1"/>
    <property type="molecule type" value="Genomic_DNA"/>
</dbReference>